<keyword evidence="2" id="KW-1185">Reference proteome</keyword>
<name>A0ACB8WIY6_9TELE</name>
<dbReference type="EMBL" id="CM041539">
    <property type="protein sequence ID" value="KAI3368030.1"/>
    <property type="molecule type" value="Genomic_DNA"/>
</dbReference>
<organism evidence="1 2">
    <name type="scientific">Scortum barcoo</name>
    <name type="common">barcoo grunter</name>
    <dbReference type="NCBI Taxonomy" id="214431"/>
    <lineage>
        <taxon>Eukaryota</taxon>
        <taxon>Metazoa</taxon>
        <taxon>Chordata</taxon>
        <taxon>Craniata</taxon>
        <taxon>Vertebrata</taxon>
        <taxon>Euteleostomi</taxon>
        <taxon>Actinopterygii</taxon>
        <taxon>Neopterygii</taxon>
        <taxon>Teleostei</taxon>
        <taxon>Neoteleostei</taxon>
        <taxon>Acanthomorphata</taxon>
        <taxon>Eupercaria</taxon>
        <taxon>Centrarchiformes</taxon>
        <taxon>Terapontoidei</taxon>
        <taxon>Terapontidae</taxon>
        <taxon>Scortum</taxon>
    </lineage>
</organism>
<comment type="caution">
    <text evidence="1">The sequence shown here is derived from an EMBL/GenBank/DDBJ whole genome shotgun (WGS) entry which is preliminary data.</text>
</comment>
<accession>A0ACB8WIY6</accession>
<gene>
    <name evidence="1" type="ORF">L3Q82_026233</name>
</gene>
<evidence type="ECO:0000313" key="2">
    <source>
        <dbReference type="Proteomes" id="UP000831701"/>
    </source>
</evidence>
<protein>
    <submittedName>
        <fullName evidence="1">Uncharacterized protein</fullName>
    </submittedName>
</protein>
<dbReference type="Proteomes" id="UP000831701">
    <property type="component" value="Chromosome 9"/>
</dbReference>
<proteinExistence type="predicted"/>
<evidence type="ECO:0000313" key="1">
    <source>
        <dbReference type="EMBL" id="KAI3368030.1"/>
    </source>
</evidence>
<reference evidence="1" key="1">
    <citation type="submission" date="2022-04" db="EMBL/GenBank/DDBJ databases">
        <title>Jade perch genome.</title>
        <authorList>
            <person name="Chao B."/>
        </authorList>
    </citation>
    <scope>NUCLEOTIDE SEQUENCE</scope>
    <source>
        <strain evidence="1">CB-2022</strain>
    </source>
</reference>
<sequence length="81" mass="9018">MSCFLFWLVSFYFEIPNSPLVSVVLLLGLLPELIVIVRSGTKMDPADANQVRSALSSQGVKLRQHEKQLSSINRGVKDLSE</sequence>